<dbReference type="NCBIfam" id="TIGR00217">
    <property type="entry name" value="malQ"/>
    <property type="match status" value="1"/>
</dbReference>
<evidence type="ECO:0000256" key="10">
    <source>
        <dbReference type="RuleBase" id="RU361207"/>
    </source>
</evidence>
<evidence type="ECO:0000313" key="12">
    <source>
        <dbReference type="Proteomes" id="UP000570493"/>
    </source>
</evidence>
<dbReference type="EMBL" id="JABBMT010000035">
    <property type="protein sequence ID" value="NMM42335.1"/>
    <property type="molecule type" value="Genomic_DNA"/>
</dbReference>
<keyword evidence="12" id="KW-1185">Reference proteome</keyword>
<dbReference type="InterPro" id="IPR017853">
    <property type="entry name" value="GH"/>
</dbReference>
<evidence type="ECO:0000313" key="11">
    <source>
        <dbReference type="EMBL" id="NMM42335.1"/>
    </source>
</evidence>
<gene>
    <name evidence="11" type="primary">malQ</name>
    <name evidence="11" type="ORF">HHO47_16270</name>
</gene>
<dbReference type="EC" id="2.4.1.25" evidence="3 10"/>
<protein>
    <recommendedName>
        <fullName evidence="4 10">4-alpha-glucanotransferase</fullName>
        <ecNumber evidence="3 10">2.4.1.25</ecNumber>
    </recommendedName>
    <alternativeName>
        <fullName evidence="8 10">Amylomaltase</fullName>
    </alternativeName>
    <alternativeName>
        <fullName evidence="9 10">Disproportionating enzyme</fullName>
    </alternativeName>
</protein>
<dbReference type="Gene3D" id="3.20.20.80">
    <property type="entry name" value="Glycosidases"/>
    <property type="match status" value="2"/>
</dbReference>
<name>A0A7Y0HC83_9GAMM</name>
<comment type="caution">
    <text evidence="11">The sequence shown here is derived from an EMBL/GenBank/DDBJ whole genome shotgun (WGS) entry which is preliminary data.</text>
</comment>
<evidence type="ECO:0000256" key="3">
    <source>
        <dbReference type="ARBA" id="ARBA00012560"/>
    </source>
</evidence>
<keyword evidence="6 10" id="KW-0808">Transferase</keyword>
<evidence type="ECO:0000256" key="1">
    <source>
        <dbReference type="ARBA" id="ARBA00000439"/>
    </source>
</evidence>
<dbReference type="GO" id="GO:0005975">
    <property type="term" value="P:carbohydrate metabolic process"/>
    <property type="evidence" value="ECO:0007669"/>
    <property type="project" value="InterPro"/>
</dbReference>
<dbReference type="SUPFAM" id="SSF51445">
    <property type="entry name" value="(Trans)glycosidases"/>
    <property type="match status" value="1"/>
</dbReference>
<dbReference type="RefSeq" id="WP_169021252.1">
    <property type="nucleotide sequence ID" value="NZ_JABBMT010000035.1"/>
</dbReference>
<dbReference type="GO" id="GO:0004134">
    <property type="term" value="F:4-alpha-glucanotransferase activity"/>
    <property type="evidence" value="ECO:0007669"/>
    <property type="project" value="UniProtKB-EC"/>
</dbReference>
<accession>A0A7Y0HC83</accession>
<dbReference type="PANTHER" id="PTHR32438">
    <property type="entry name" value="4-ALPHA-GLUCANOTRANSFERASE DPE1, CHLOROPLASTIC/AMYLOPLASTIC"/>
    <property type="match status" value="1"/>
</dbReference>
<dbReference type="Pfam" id="PF02446">
    <property type="entry name" value="Glyco_hydro_77"/>
    <property type="match status" value="2"/>
</dbReference>
<evidence type="ECO:0000256" key="6">
    <source>
        <dbReference type="ARBA" id="ARBA00022679"/>
    </source>
</evidence>
<evidence type="ECO:0000256" key="8">
    <source>
        <dbReference type="ARBA" id="ARBA00031423"/>
    </source>
</evidence>
<evidence type="ECO:0000256" key="7">
    <source>
        <dbReference type="ARBA" id="ARBA00023277"/>
    </source>
</evidence>
<dbReference type="Proteomes" id="UP000570493">
    <property type="component" value="Unassembled WGS sequence"/>
</dbReference>
<keyword evidence="5 10" id="KW-0328">Glycosyltransferase</keyword>
<evidence type="ECO:0000256" key="5">
    <source>
        <dbReference type="ARBA" id="ARBA00022676"/>
    </source>
</evidence>
<evidence type="ECO:0000256" key="4">
    <source>
        <dbReference type="ARBA" id="ARBA00020295"/>
    </source>
</evidence>
<dbReference type="InterPro" id="IPR003385">
    <property type="entry name" value="Glyco_hydro_77"/>
</dbReference>
<comment type="catalytic activity">
    <reaction evidence="1 10">
        <text>Transfers a segment of a (1-&gt;4)-alpha-D-glucan to a new position in an acceptor, which may be glucose or a (1-&gt;4)-alpha-D-glucan.</text>
        <dbReference type="EC" id="2.4.1.25"/>
    </reaction>
</comment>
<comment type="similarity">
    <text evidence="2 10">Belongs to the disproportionating enzyme family.</text>
</comment>
<evidence type="ECO:0000256" key="2">
    <source>
        <dbReference type="ARBA" id="ARBA00005684"/>
    </source>
</evidence>
<dbReference type="AlphaFoldDB" id="A0A7Y0HC83"/>
<evidence type="ECO:0000256" key="9">
    <source>
        <dbReference type="ARBA" id="ARBA00031501"/>
    </source>
</evidence>
<sequence>MESLSQLFYLHGIGYEYTKYTGEHVVFSDATRSAALSCCGVDVTDHAQIAHLNISLDANKWLQLVPDCSLVCAEQPAVKVRIDKRMLGQQCTVSFAQLDLPSITHQLADLQCSGNYLFNGVTYLELIFPLPALPTGYHDAHINVADLTAGSQLWVTPKYSFQVTDNKHSGLSIQLYSLKNNAALGIGDFADLLALTAQAASHKLDYILLNPLHLLFSEQPERASPYSPNNRALLNPLYISIDLCDDSINNPHITEYLQSSYASDFKKRTQQPQYINYSAVSEFKYAAFNLLYQHFCMYGSEHRKQCFRDFCQQHGATLATLKVTDNDFAYYLQWQAYVQLKLCQTTAREQGMSIGLINDLAVGCAGDGSEFINQQSLFTDSAYVGAPPDPWAEHGQNWGLPALNPIKLSDNNFSYYRSLIRTNMENVGGLRIDHVMAIRRLWWCFEHQQQQDGCYVYYPFEHLLAVLTIESHLNQCIVIGEDLGVVPPEVKAALADKAIFSNSLFYFEKDYQGEFLRPQSFAAQSLLMVANHDVPPFFGWWQGGDLTLKLKYQLIDEQQLIQLRVERDIEKQRLLRFLSGCAAHTLFLHSTASEVYQALMLGLAAAPARLFTIQLDDLDEQTLPVNIPGTDQEYPNWRRVLTHSCEQILTNHSAFLSAINAIRTN</sequence>
<reference evidence="11" key="1">
    <citation type="submission" date="2020-04" db="EMBL/GenBank/DDBJ databases">
        <title>Genome Sequencing for Pseudoaltermonas arctica.</title>
        <authorList>
            <person name="Elkins N.S."/>
        </authorList>
    </citation>
    <scope>NUCLEOTIDE SEQUENCE [LARGE SCALE GENOMIC DNA]</scope>
    <source>
        <strain evidence="11">NEC-BIFX-2020_0012</strain>
    </source>
</reference>
<proteinExistence type="inferred from homology"/>
<organism evidence="11 12">
    <name type="scientific">Pseudoalteromonas arctica</name>
    <dbReference type="NCBI Taxonomy" id="394751"/>
    <lineage>
        <taxon>Bacteria</taxon>
        <taxon>Pseudomonadati</taxon>
        <taxon>Pseudomonadota</taxon>
        <taxon>Gammaproteobacteria</taxon>
        <taxon>Alteromonadales</taxon>
        <taxon>Pseudoalteromonadaceae</taxon>
        <taxon>Pseudoalteromonas</taxon>
    </lineage>
</organism>
<dbReference type="PANTHER" id="PTHR32438:SF5">
    <property type="entry name" value="4-ALPHA-GLUCANOTRANSFERASE DPE1, CHLOROPLASTIC_AMYLOPLASTIC"/>
    <property type="match status" value="1"/>
</dbReference>
<keyword evidence="7 10" id="KW-0119">Carbohydrate metabolism</keyword>